<accession>A0ABV2TPC7</accession>
<organism evidence="2 3">
    <name type="scientific">Uliginosibacterium flavum</name>
    <dbReference type="NCBI Taxonomy" id="1396831"/>
    <lineage>
        <taxon>Bacteria</taxon>
        <taxon>Pseudomonadati</taxon>
        <taxon>Pseudomonadota</taxon>
        <taxon>Betaproteobacteria</taxon>
        <taxon>Rhodocyclales</taxon>
        <taxon>Zoogloeaceae</taxon>
        <taxon>Uliginosibacterium</taxon>
    </lineage>
</organism>
<name>A0ABV2TPC7_9RHOO</name>
<keyword evidence="1" id="KW-0732">Signal</keyword>
<reference evidence="2 3" key="1">
    <citation type="submission" date="2024-07" db="EMBL/GenBank/DDBJ databases">
        <title>Uliginosibacterium flavum JJ3220;KACC:17644.</title>
        <authorList>
            <person name="Kim M.K."/>
        </authorList>
    </citation>
    <scope>NUCLEOTIDE SEQUENCE [LARGE SCALE GENOMIC DNA]</scope>
    <source>
        <strain evidence="2 3">KACC:17644</strain>
    </source>
</reference>
<comment type="caution">
    <text evidence="2">The sequence shown here is derived from an EMBL/GenBank/DDBJ whole genome shotgun (WGS) entry which is preliminary data.</text>
</comment>
<proteinExistence type="predicted"/>
<gene>
    <name evidence="2" type="ORF">ABXR19_16460</name>
</gene>
<evidence type="ECO:0000256" key="1">
    <source>
        <dbReference type="SAM" id="SignalP"/>
    </source>
</evidence>
<sequence length="183" mass="20028">MTIKSVLMLFFLVLFTAFKAEAAEKSCRDDIGDASARLLVRQCIQVSPATRPPCNASNSCEMIRDEIKRGCSFLVEDSEAPSFCNVGRGNPEAAVGILLDGGGMDDMSLTVQKSDGRKIVAYCDGHCGDWFQSTGESDVVTLKKSLRNRKVSIKVAKERNKDRIAGPGSDDVLLFIKDLQFVR</sequence>
<dbReference type="Proteomes" id="UP001549691">
    <property type="component" value="Unassembled WGS sequence"/>
</dbReference>
<feature type="chain" id="PRO_5047379465" evidence="1">
    <location>
        <begin position="23"/>
        <end position="183"/>
    </location>
</feature>
<evidence type="ECO:0000313" key="2">
    <source>
        <dbReference type="EMBL" id="MET7015785.1"/>
    </source>
</evidence>
<evidence type="ECO:0000313" key="3">
    <source>
        <dbReference type="Proteomes" id="UP001549691"/>
    </source>
</evidence>
<dbReference type="EMBL" id="JBEWZI010000022">
    <property type="protein sequence ID" value="MET7015785.1"/>
    <property type="molecule type" value="Genomic_DNA"/>
</dbReference>
<protein>
    <submittedName>
        <fullName evidence="2">Uncharacterized protein</fullName>
    </submittedName>
</protein>
<keyword evidence="3" id="KW-1185">Reference proteome</keyword>
<feature type="signal peptide" evidence="1">
    <location>
        <begin position="1"/>
        <end position="22"/>
    </location>
</feature>